<dbReference type="Proteomes" id="UP000567293">
    <property type="component" value="Unassembled WGS sequence"/>
</dbReference>
<gene>
    <name evidence="1" type="ORF">HRJ53_06760</name>
</gene>
<evidence type="ECO:0000313" key="1">
    <source>
        <dbReference type="EMBL" id="MBA0084677.1"/>
    </source>
</evidence>
<name>A0A7V8SWI6_9BACT</name>
<protein>
    <submittedName>
        <fullName evidence="1">Uncharacterized protein</fullName>
    </submittedName>
</protein>
<accession>A0A7V8SWI6</accession>
<evidence type="ECO:0000313" key="2">
    <source>
        <dbReference type="Proteomes" id="UP000567293"/>
    </source>
</evidence>
<proteinExistence type="predicted"/>
<keyword evidence="2" id="KW-1185">Reference proteome</keyword>
<dbReference type="EMBL" id="JACDQQ010000662">
    <property type="protein sequence ID" value="MBA0084677.1"/>
    <property type="molecule type" value="Genomic_DNA"/>
</dbReference>
<dbReference type="AlphaFoldDB" id="A0A7V8SWI6"/>
<sequence length="116" mass="13306">MKEPDWKACANRHLLAHVMKQAGRKTYYVHPVDCMRMGPAREPHPLTVELTNTLLKYAHCWALDMADWPGGPPNAAEQREAWTRAMEDADRECRKIRLRGEKVADNTLLAEETLPL</sequence>
<organism evidence="1 2">
    <name type="scientific">Candidatus Acidiferrum panamense</name>
    <dbReference type="NCBI Taxonomy" id="2741543"/>
    <lineage>
        <taxon>Bacteria</taxon>
        <taxon>Pseudomonadati</taxon>
        <taxon>Acidobacteriota</taxon>
        <taxon>Terriglobia</taxon>
        <taxon>Candidatus Acidiferrales</taxon>
        <taxon>Candidatus Acidiferrum</taxon>
    </lineage>
</organism>
<comment type="caution">
    <text evidence="1">The sequence shown here is derived from an EMBL/GenBank/DDBJ whole genome shotgun (WGS) entry which is preliminary data.</text>
</comment>
<reference evidence="1" key="1">
    <citation type="submission" date="2020-06" db="EMBL/GenBank/DDBJ databases">
        <title>Legume-microbial interactions unlock mineral nutrients during tropical forest succession.</title>
        <authorList>
            <person name="Epihov D.Z."/>
        </authorList>
    </citation>
    <scope>NUCLEOTIDE SEQUENCE [LARGE SCALE GENOMIC DNA]</scope>
    <source>
        <strain evidence="1">Pan2503</strain>
    </source>
</reference>